<evidence type="ECO:0000256" key="2">
    <source>
        <dbReference type="ARBA" id="ARBA00023242"/>
    </source>
</evidence>
<dbReference type="Gene3D" id="1.10.150.50">
    <property type="entry name" value="Transcription Factor, Ets-1"/>
    <property type="match status" value="1"/>
</dbReference>
<organism evidence="6 7">
    <name type="scientific">Cyphellophora attinorum</name>
    <dbReference type="NCBI Taxonomy" id="1664694"/>
    <lineage>
        <taxon>Eukaryota</taxon>
        <taxon>Fungi</taxon>
        <taxon>Dikarya</taxon>
        <taxon>Ascomycota</taxon>
        <taxon>Pezizomycotina</taxon>
        <taxon>Eurotiomycetes</taxon>
        <taxon>Chaetothyriomycetidae</taxon>
        <taxon>Chaetothyriales</taxon>
        <taxon>Cyphellophoraceae</taxon>
        <taxon>Cyphellophora</taxon>
    </lineage>
</organism>
<dbReference type="SMART" id="SM00454">
    <property type="entry name" value="SAM"/>
    <property type="match status" value="1"/>
</dbReference>
<feature type="compositionally biased region" description="Basic and acidic residues" evidence="4">
    <location>
        <begin position="459"/>
        <end position="474"/>
    </location>
</feature>
<dbReference type="Gene3D" id="1.10.30.10">
    <property type="entry name" value="High mobility group box domain"/>
    <property type="match status" value="1"/>
</dbReference>
<dbReference type="OrthoDB" id="1919336at2759"/>
<dbReference type="PANTHER" id="PTHR46040">
    <property type="entry name" value="HIGH MOBILITY GROUP PROTEIN 2"/>
    <property type="match status" value="1"/>
</dbReference>
<dbReference type="PANTHER" id="PTHR46040:SF3">
    <property type="entry name" value="HIGH MOBILITY GROUP PROTEIN 2"/>
    <property type="match status" value="1"/>
</dbReference>
<gene>
    <name evidence="6" type="ORF">AB675_3371</name>
</gene>
<dbReference type="Pfam" id="PF00505">
    <property type="entry name" value="HMG_box"/>
    <property type="match status" value="1"/>
</dbReference>
<dbReference type="EMBL" id="LFJN01000014">
    <property type="protein sequence ID" value="KPI39607.1"/>
    <property type="molecule type" value="Genomic_DNA"/>
</dbReference>
<dbReference type="InterPro" id="IPR009071">
    <property type="entry name" value="HMG_box_dom"/>
</dbReference>
<dbReference type="InterPro" id="IPR036910">
    <property type="entry name" value="HMG_box_dom_sf"/>
</dbReference>
<feature type="region of interest" description="Disordered" evidence="4">
    <location>
        <begin position="235"/>
        <end position="383"/>
    </location>
</feature>
<keyword evidence="7" id="KW-1185">Reference proteome</keyword>
<evidence type="ECO:0000313" key="7">
    <source>
        <dbReference type="Proteomes" id="UP000038010"/>
    </source>
</evidence>
<dbReference type="InterPro" id="IPR051965">
    <property type="entry name" value="ChromReg_NeuronalGeneExpr"/>
</dbReference>
<accession>A0A0N1P0W0</accession>
<keyword evidence="2 3" id="KW-0539">Nucleus</keyword>
<dbReference type="GO" id="GO:0005634">
    <property type="term" value="C:nucleus"/>
    <property type="evidence" value="ECO:0007669"/>
    <property type="project" value="UniProtKB-UniRule"/>
</dbReference>
<dbReference type="VEuPathDB" id="FungiDB:AB675_3371"/>
<dbReference type="AlphaFoldDB" id="A0A0N1P0W0"/>
<protein>
    <submittedName>
        <fullName evidence="6">Non-histone chromosomal protein 6</fullName>
    </submittedName>
</protein>
<evidence type="ECO:0000256" key="1">
    <source>
        <dbReference type="ARBA" id="ARBA00023125"/>
    </source>
</evidence>
<dbReference type="SMART" id="SM00398">
    <property type="entry name" value="HMG"/>
    <property type="match status" value="1"/>
</dbReference>
<dbReference type="SUPFAM" id="SSF47769">
    <property type="entry name" value="SAM/Pointed domain"/>
    <property type="match status" value="1"/>
</dbReference>
<feature type="compositionally biased region" description="Low complexity" evidence="4">
    <location>
        <begin position="475"/>
        <end position="486"/>
    </location>
</feature>
<dbReference type="GO" id="GO:0003677">
    <property type="term" value="F:DNA binding"/>
    <property type="evidence" value="ECO:0007669"/>
    <property type="project" value="UniProtKB-UniRule"/>
</dbReference>
<feature type="compositionally biased region" description="Polar residues" evidence="4">
    <location>
        <begin position="235"/>
        <end position="249"/>
    </location>
</feature>
<dbReference type="Proteomes" id="UP000038010">
    <property type="component" value="Unassembled WGS sequence"/>
</dbReference>
<keyword evidence="1 3" id="KW-0238">DNA-binding</keyword>
<evidence type="ECO:0000259" key="5">
    <source>
        <dbReference type="PROSITE" id="PS50118"/>
    </source>
</evidence>
<evidence type="ECO:0000256" key="4">
    <source>
        <dbReference type="SAM" id="MobiDB-lite"/>
    </source>
</evidence>
<feature type="compositionally biased region" description="Low complexity" evidence="4">
    <location>
        <begin position="290"/>
        <end position="303"/>
    </location>
</feature>
<dbReference type="InterPro" id="IPR013761">
    <property type="entry name" value="SAM/pointed_sf"/>
</dbReference>
<feature type="compositionally biased region" description="Low complexity" evidence="4">
    <location>
        <begin position="312"/>
        <end position="321"/>
    </location>
</feature>
<feature type="domain" description="HMG box" evidence="5">
    <location>
        <begin position="121"/>
        <end position="187"/>
    </location>
</feature>
<evidence type="ECO:0000256" key="3">
    <source>
        <dbReference type="PROSITE-ProRule" id="PRU00267"/>
    </source>
</evidence>
<name>A0A0N1P0W0_9EURO</name>
<comment type="caution">
    <text evidence="6">The sequence shown here is derived from an EMBL/GenBank/DDBJ whole genome shotgun (WGS) entry which is preliminary data.</text>
</comment>
<dbReference type="RefSeq" id="XP_017999570.1">
    <property type="nucleotide sequence ID" value="XM_018143417.1"/>
</dbReference>
<dbReference type="GeneID" id="28735297"/>
<feature type="region of interest" description="Disordered" evidence="4">
    <location>
        <begin position="410"/>
        <end position="505"/>
    </location>
</feature>
<dbReference type="STRING" id="1664694.A0A0N1P0W0"/>
<dbReference type="Pfam" id="PF00536">
    <property type="entry name" value="SAM_1"/>
    <property type="match status" value="1"/>
</dbReference>
<sequence>MTADLGVTLGRLGLEQYLDVLIGEGFETWDTLLDIQETDFEALGIKLGHRRKLQRAIAEYRGIPYERLYAVISQDSPVEGARGDGASQSSGGTTGLPGAPAAGIETKRKYRRHPKADENAPERPPSAYVIFSNQIREEVKEQNLSFTQIAKLVGDRWQKLNPQGKEPYEEQANAAKERYNIQLSAYKKTDAFKEYSLYLTDFKAKHGGGAIAGPSEQKRPKLDAQDSLLSAGSATELGQTPLSVQTQPQPSMPLPTRHGATGQRAASPPPGYTRDNRWRPAPSGSRGQVSKESSLSEESSAPRSDSDPLVRTASLSLSTPPTATPPLPIHGDKPSSVDSGRARFPGPPPSLPSYGSTTSGHSVALPSPMGSESSWRGRPTELRSYMDAGAAPMQPPLHLPPPQAAAITLPPLPPILGGGDRSSDLLVNRTLPFPRGPPPVQPGHTTNAPPFFSGPPYPIRRESTAESPVERSESEAATTLAGLASGTPGSRPGSTPAQERRWPGK</sequence>
<dbReference type="InterPro" id="IPR001660">
    <property type="entry name" value="SAM"/>
</dbReference>
<evidence type="ECO:0000313" key="6">
    <source>
        <dbReference type="EMBL" id="KPI39607.1"/>
    </source>
</evidence>
<proteinExistence type="predicted"/>
<feature type="region of interest" description="Disordered" evidence="4">
    <location>
        <begin position="79"/>
        <end position="104"/>
    </location>
</feature>
<dbReference type="GO" id="GO:0010468">
    <property type="term" value="P:regulation of gene expression"/>
    <property type="evidence" value="ECO:0007669"/>
    <property type="project" value="TreeGrafter"/>
</dbReference>
<dbReference type="SUPFAM" id="SSF47095">
    <property type="entry name" value="HMG-box"/>
    <property type="match status" value="1"/>
</dbReference>
<feature type="DNA-binding region" description="HMG box" evidence="3">
    <location>
        <begin position="121"/>
        <end position="187"/>
    </location>
</feature>
<reference evidence="6 7" key="1">
    <citation type="submission" date="2015-06" db="EMBL/GenBank/DDBJ databases">
        <title>Draft genome of the ant-associated black yeast Phialophora attae CBS 131958.</title>
        <authorList>
            <person name="Moreno L.F."/>
            <person name="Stielow B.J."/>
            <person name="de Hoog S."/>
            <person name="Vicente V.A."/>
            <person name="Weiss V.A."/>
            <person name="de Vries M."/>
            <person name="Cruz L.M."/>
            <person name="Souza E.M."/>
        </authorList>
    </citation>
    <scope>NUCLEOTIDE SEQUENCE [LARGE SCALE GENOMIC DNA]</scope>
    <source>
        <strain evidence="6 7">CBS 131958</strain>
    </source>
</reference>
<dbReference type="PROSITE" id="PS50118">
    <property type="entry name" value="HMG_BOX_2"/>
    <property type="match status" value="1"/>
</dbReference>